<evidence type="ECO:0000256" key="1">
    <source>
        <dbReference type="ARBA" id="ARBA00022603"/>
    </source>
</evidence>
<gene>
    <name evidence="5" type="ORF">B0T14DRAFT_314600</name>
</gene>
<comment type="caution">
    <text evidence="5">The sequence shown here is derived from an EMBL/GenBank/DDBJ whole genome shotgun (WGS) entry which is preliminary data.</text>
</comment>
<dbReference type="PANTHER" id="PTHR43591:SF10">
    <property type="entry name" value="ABC TRANSMEMBRANE TYPE-1 DOMAIN-CONTAINING PROTEIN-RELATED"/>
    <property type="match status" value="1"/>
</dbReference>
<keyword evidence="3" id="KW-0949">S-adenosyl-L-methionine</keyword>
<protein>
    <submittedName>
        <fullName evidence="5">S-adenosyl-L-methionine-dependent methyltransferase</fullName>
    </submittedName>
</protein>
<dbReference type="InterPro" id="IPR023576">
    <property type="entry name" value="UbiE/COQ5_MeTrFase_CS"/>
</dbReference>
<keyword evidence="2" id="KW-0808">Transferase</keyword>
<dbReference type="CDD" id="cd02440">
    <property type="entry name" value="AdoMet_MTases"/>
    <property type="match status" value="1"/>
</dbReference>
<dbReference type="Gene3D" id="3.40.50.150">
    <property type="entry name" value="Vaccinia Virus protein VP39"/>
    <property type="match status" value="1"/>
</dbReference>
<dbReference type="PANTHER" id="PTHR43591">
    <property type="entry name" value="METHYLTRANSFERASE"/>
    <property type="match status" value="1"/>
</dbReference>
<proteinExistence type="inferred from homology"/>
<keyword evidence="6" id="KW-1185">Reference proteome</keyword>
<evidence type="ECO:0000256" key="2">
    <source>
        <dbReference type="ARBA" id="ARBA00022679"/>
    </source>
</evidence>
<dbReference type="Pfam" id="PF13489">
    <property type="entry name" value="Methyltransf_23"/>
    <property type="match status" value="1"/>
</dbReference>
<dbReference type="SUPFAM" id="SSF53335">
    <property type="entry name" value="S-adenosyl-L-methionine-dependent methyltransferases"/>
    <property type="match status" value="1"/>
</dbReference>
<name>A0AA39U242_9PEZI</name>
<accession>A0AA39U242</accession>
<evidence type="ECO:0000256" key="3">
    <source>
        <dbReference type="ARBA" id="ARBA00022691"/>
    </source>
</evidence>
<comment type="similarity">
    <text evidence="4">Belongs to the methyltransferase superfamily. LaeA methyltransferase family.</text>
</comment>
<dbReference type="Proteomes" id="UP001175000">
    <property type="component" value="Unassembled WGS sequence"/>
</dbReference>
<keyword evidence="1 5" id="KW-0489">Methyltransferase</keyword>
<evidence type="ECO:0000313" key="5">
    <source>
        <dbReference type="EMBL" id="KAK0610848.1"/>
    </source>
</evidence>
<evidence type="ECO:0000313" key="6">
    <source>
        <dbReference type="Proteomes" id="UP001175000"/>
    </source>
</evidence>
<dbReference type="GO" id="GO:0008168">
    <property type="term" value="F:methyltransferase activity"/>
    <property type="evidence" value="ECO:0007669"/>
    <property type="project" value="UniProtKB-KW"/>
</dbReference>
<dbReference type="GO" id="GO:0032259">
    <property type="term" value="P:methylation"/>
    <property type="evidence" value="ECO:0007669"/>
    <property type="project" value="UniProtKB-KW"/>
</dbReference>
<reference evidence="5" key="1">
    <citation type="submission" date="2023-06" db="EMBL/GenBank/DDBJ databases">
        <title>Genome-scale phylogeny and comparative genomics of the fungal order Sordariales.</title>
        <authorList>
            <consortium name="Lawrence Berkeley National Laboratory"/>
            <person name="Hensen N."/>
            <person name="Bonometti L."/>
            <person name="Westerberg I."/>
            <person name="Brannstrom I.O."/>
            <person name="Guillou S."/>
            <person name="Cros-Aarteil S."/>
            <person name="Calhoun S."/>
            <person name="Haridas S."/>
            <person name="Kuo A."/>
            <person name="Mondo S."/>
            <person name="Pangilinan J."/>
            <person name="Riley R."/>
            <person name="Labutti K."/>
            <person name="Andreopoulos B."/>
            <person name="Lipzen A."/>
            <person name="Chen C."/>
            <person name="Yanf M."/>
            <person name="Daum C."/>
            <person name="Ng V."/>
            <person name="Clum A."/>
            <person name="Steindorff A."/>
            <person name="Ohm R."/>
            <person name="Martin F."/>
            <person name="Silar P."/>
            <person name="Natvig D."/>
            <person name="Lalanne C."/>
            <person name="Gautier V."/>
            <person name="Ament-Velasquez S.L."/>
            <person name="Kruys A."/>
            <person name="Hutchinson M.I."/>
            <person name="Powell A.J."/>
            <person name="Barry K."/>
            <person name="Miller A.N."/>
            <person name="Grigoriev I.V."/>
            <person name="Debuchy R."/>
            <person name="Gladieux P."/>
            <person name="Thoren M.H."/>
            <person name="Johannesson H."/>
        </authorList>
    </citation>
    <scope>NUCLEOTIDE SEQUENCE</scope>
    <source>
        <strain evidence="5">CBS 606.72</strain>
    </source>
</reference>
<dbReference type="EMBL" id="JAULSU010000007">
    <property type="protein sequence ID" value="KAK0610848.1"/>
    <property type="molecule type" value="Genomic_DNA"/>
</dbReference>
<dbReference type="InterPro" id="IPR029063">
    <property type="entry name" value="SAM-dependent_MTases_sf"/>
</dbReference>
<dbReference type="AlphaFoldDB" id="A0AA39U242"/>
<sequence length="341" mass="38185">MSADAAGDSILPATYWEERHVADEADSSLGEDLKSSTASITSSVLAYRTLHGRTFHSDRVSDGEYWGANDERAKENLDLVHHCLGLIFDGRLTTAPLEKDKLKNVLDVGCGTGIWAIDFADEHPDAQVVGTDLSPIQPTWVPPNCRFEMEDATRPWTFAPDTFDFIHMRYLYGSFPDWDFIFKEAYRVTKPGGWIETIEPSCQIQSDNGSVAPGTAMYEWGKVLIEGGEKSGRTFRVVEDGLQQKGIKAAGFVDLKVTEGQSPLNGYMKDKKWNDVGLASQLTFEQDIEGYALFICTAVMGWSPEQTRVYAAAFRKQIRDPNCHPYFNYRVVVARKPENET</sequence>
<dbReference type="PROSITE" id="PS01184">
    <property type="entry name" value="UBIE_2"/>
    <property type="match status" value="1"/>
</dbReference>
<evidence type="ECO:0000256" key="4">
    <source>
        <dbReference type="ARBA" id="ARBA00038158"/>
    </source>
</evidence>
<organism evidence="5 6">
    <name type="scientific">Immersiella caudata</name>
    <dbReference type="NCBI Taxonomy" id="314043"/>
    <lineage>
        <taxon>Eukaryota</taxon>
        <taxon>Fungi</taxon>
        <taxon>Dikarya</taxon>
        <taxon>Ascomycota</taxon>
        <taxon>Pezizomycotina</taxon>
        <taxon>Sordariomycetes</taxon>
        <taxon>Sordariomycetidae</taxon>
        <taxon>Sordariales</taxon>
        <taxon>Lasiosphaeriaceae</taxon>
        <taxon>Immersiella</taxon>
    </lineage>
</organism>